<dbReference type="InterPro" id="IPR036942">
    <property type="entry name" value="Beta-barrel_TonB_sf"/>
</dbReference>
<feature type="signal peptide" evidence="4">
    <location>
        <begin position="1"/>
        <end position="20"/>
    </location>
</feature>
<dbReference type="KEGG" id="asl:Aeqsu_1501"/>
<reference evidence="5 6" key="1">
    <citation type="submission" date="2012-06" db="EMBL/GenBank/DDBJ databases">
        <title>The complete genome of Aequorivita sublithincola DSM 14238.</title>
        <authorList>
            <consortium name="US DOE Joint Genome Institute (JGI-PGF)"/>
            <person name="Lucas S."/>
            <person name="Copeland A."/>
            <person name="Lapidus A."/>
            <person name="Goodwin L."/>
            <person name="Pitluck S."/>
            <person name="Peters L."/>
            <person name="Munk A.C.C."/>
            <person name="Kyrpides N."/>
            <person name="Mavromatis K."/>
            <person name="Pagani I."/>
            <person name="Ivanova N."/>
            <person name="Ovchinnikova G."/>
            <person name="Zeytun A."/>
            <person name="Detter J.C."/>
            <person name="Han C."/>
            <person name="Land M."/>
            <person name="Hauser L."/>
            <person name="Markowitz V."/>
            <person name="Cheng J.-F."/>
            <person name="Hugenholtz P."/>
            <person name="Woyke T."/>
            <person name="Wu D."/>
            <person name="Tindall B."/>
            <person name="Faehnrich R."/>
            <person name="Brambilla E."/>
            <person name="Klenk H.-P."/>
            <person name="Eisen J.A."/>
        </authorList>
    </citation>
    <scope>NUCLEOTIDE SEQUENCE [LARGE SCALE GENOMIC DNA]</scope>
    <source>
        <strain evidence="6">DSM 14238 / LMG 21431 / ACAM 643 / 9-3</strain>
    </source>
</reference>
<evidence type="ECO:0008006" key="7">
    <source>
        <dbReference type="Google" id="ProtNLM"/>
    </source>
</evidence>
<feature type="chain" id="PRO_5003683965" description="TonB-dependent receptor" evidence="4">
    <location>
        <begin position="21"/>
        <end position="923"/>
    </location>
</feature>
<keyword evidence="6" id="KW-1185">Reference proteome</keyword>
<evidence type="ECO:0000256" key="2">
    <source>
        <dbReference type="ARBA" id="ARBA00023136"/>
    </source>
</evidence>
<dbReference type="Gene3D" id="2.40.170.20">
    <property type="entry name" value="TonB-dependent receptor, beta-barrel domain"/>
    <property type="match status" value="1"/>
</dbReference>
<protein>
    <recommendedName>
        <fullName evidence="7">TonB-dependent receptor</fullName>
    </recommendedName>
</protein>
<dbReference type="STRING" id="746697.Aeqsu_1501"/>
<organism evidence="5 6">
    <name type="scientific">Aequorivita sublithincola (strain DSM 14238 / LMG 21431 / ACAM 643 / 9-3)</name>
    <dbReference type="NCBI Taxonomy" id="746697"/>
    <lineage>
        <taxon>Bacteria</taxon>
        <taxon>Pseudomonadati</taxon>
        <taxon>Bacteroidota</taxon>
        <taxon>Flavobacteriia</taxon>
        <taxon>Flavobacteriales</taxon>
        <taxon>Flavobacteriaceae</taxon>
        <taxon>Aequorivita</taxon>
    </lineage>
</organism>
<dbReference type="OrthoDB" id="1453181at2"/>
<evidence type="ECO:0000313" key="5">
    <source>
        <dbReference type="EMBL" id="AFL80991.1"/>
    </source>
</evidence>
<keyword evidence="2" id="KW-0472">Membrane</keyword>
<evidence type="ECO:0000256" key="3">
    <source>
        <dbReference type="ARBA" id="ARBA00023237"/>
    </source>
</evidence>
<dbReference type="PATRIC" id="fig|746697.3.peg.1523"/>
<proteinExistence type="predicted"/>
<dbReference type="SUPFAM" id="SSF56935">
    <property type="entry name" value="Porins"/>
    <property type="match status" value="1"/>
</dbReference>
<comment type="subcellular location">
    <subcellularLocation>
        <location evidence="1">Cell outer membrane</location>
    </subcellularLocation>
</comment>
<dbReference type="eggNOG" id="COG1629">
    <property type="taxonomic scope" value="Bacteria"/>
</dbReference>
<evidence type="ECO:0000256" key="1">
    <source>
        <dbReference type="ARBA" id="ARBA00004442"/>
    </source>
</evidence>
<dbReference type="InterPro" id="IPR008969">
    <property type="entry name" value="CarboxyPept-like_regulatory"/>
</dbReference>
<dbReference type="SUPFAM" id="SSF49464">
    <property type="entry name" value="Carboxypeptidase regulatory domain-like"/>
    <property type="match status" value="1"/>
</dbReference>
<gene>
    <name evidence="5" type="ordered locus">Aeqsu_1501</name>
</gene>
<evidence type="ECO:0000256" key="4">
    <source>
        <dbReference type="SAM" id="SignalP"/>
    </source>
</evidence>
<accession>I3YVH3</accession>
<keyword evidence="4" id="KW-0732">Signal</keyword>
<dbReference type="Gene3D" id="2.60.40.1120">
    <property type="entry name" value="Carboxypeptidase-like, regulatory domain"/>
    <property type="match status" value="1"/>
</dbReference>
<keyword evidence="3" id="KW-0998">Cell outer membrane</keyword>
<dbReference type="Proteomes" id="UP000006049">
    <property type="component" value="Chromosome"/>
</dbReference>
<evidence type="ECO:0000313" key="6">
    <source>
        <dbReference type="Proteomes" id="UP000006049"/>
    </source>
</evidence>
<sequence>MNKLFFTICTVFLVSFSALAQNPVIMGKVLDANSSEPIPDVTVSIQNSIFSTVTDAKGAFSFSQQTLPQGEQVLKISKAGFSDLQISVNIQNDAPVIMKPILLNLNLLEAEAQIGVISLSDDQLDEDDGTSYNVSGLLQASKDVFLSAASYDFSATFFRPRGYDSEDGKVLINGLEMNKLYNGRPQWSNWGGLNDAQRNQMFSMGISANEYTFGHLAGTTNIIMRASEYREGGRISYASSNRSYRGRVMGSYNSGLLPSGWAYSFLVSRRFGNEGYNDASLYDANSFFASVEKKLNEDHSINFTTFYTPNRRGKSSANTQEVYDLKGTRYNSYWGNQEGDMRNSRIKEVEEPVVMLNHFWNISEKTQLNTNVGYQFGKTGNSRLGYDNAPNPDPSYYQKLPSFFLADPTGPDYGGAYQAYSQFVNDGQINWQDIYETNVFYGGTSRYYLYEDRNDDKQLSANTILTSQLTDNIALNASLNYRNLNSNNFANMIDLLGGNGYLDVDSFNTGDAAQNDLNNPNRIVREDETFKYNYEIDASDYSGFLQGQFSYSSVDFYLAGKVGRTSYQRNGLYKNGSFAEGNDSFGKSEKLDFTTYGAKAGATYKISGKHAFEVNTAYFTDAPTVRNSFSNSRQTNATVIGLTEEKNINVDGSYIFRSSFVKARLTGYYTLMQDASEVSFYYADGISVPGRSASTAFVQEVLTDVDKKNIGAELGIEAQVTTTIKLKGAAAYGQNTYDNNPDLYLASDDFTDVPGGVVNYGKSYLKDYKVAGGPQQAYQLGFEYRDPAFWFFGASANYFNNAYIDISPLTRTENFYLDNDGIPFNDYDPAKARELLKQEKFDDYMLVNVVGGKSWKIKDYYFGFFATISNVLDKEYKTGGFEQGRNANFRTLSEDAANDTPVFGSKYWYGYGATYYLNVYVRF</sequence>
<dbReference type="EMBL" id="CP003280">
    <property type="protein sequence ID" value="AFL80991.1"/>
    <property type="molecule type" value="Genomic_DNA"/>
</dbReference>
<name>I3YVH3_AEQSU</name>
<dbReference type="AlphaFoldDB" id="I3YVH3"/>
<dbReference type="HOGENOM" id="CLU_316392_0_0_10"/>
<dbReference type="Pfam" id="PF13715">
    <property type="entry name" value="CarbopepD_reg_2"/>
    <property type="match status" value="1"/>
</dbReference>
<dbReference type="GO" id="GO:0009279">
    <property type="term" value="C:cell outer membrane"/>
    <property type="evidence" value="ECO:0007669"/>
    <property type="project" value="UniProtKB-SubCell"/>
</dbReference>
<dbReference type="RefSeq" id="WP_014782248.1">
    <property type="nucleotide sequence ID" value="NC_018013.1"/>
</dbReference>